<keyword evidence="9" id="KW-0119">Carbohydrate metabolism</keyword>
<evidence type="ECO:0000256" key="14">
    <source>
        <dbReference type="ARBA" id="ARBA00043078"/>
    </source>
</evidence>
<evidence type="ECO:0000256" key="12">
    <source>
        <dbReference type="ARBA" id="ARBA00037649"/>
    </source>
</evidence>
<dbReference type="AlphaFoldDB" id="A0A8H5M5M3"/>
<keyword evidence="11" id="KW-0624">Polysaccharide degradation</keyword>
<feature type="transmembrane region" description="Helical" evidence="16">
    <location>
        <begin position="100"/>
        <end position="123"/>
    </location>
</feature>
<keyword evidence="5" id="KW-1003">Cell membrane</keyword>
<evidence type="ECO:0000256" key="3">
    <source>
        <dbReference type="ARBA" id="ARBA00008773"/>
    </source>
</evidence>
<sequence>MALYRDHPQPSTDMQRYYDDGQSMPQHAGYPAQSPFDSTHDIPLTAAGARPTYGDPMYSQAATYSTTDVGNTAGPYAANQSYKPSDWLENTQSGNKRSKWIVIGSALALIALIVIGVVVGVVVSKNNKSSNSGGSKGNSSPAVNQTDPNDPSTFVKNSNLHQSFYGLAYTPEGSQLPNCGNKLSDVIQDIQLMSQLTTRIRLYGADCNQSALVLEAIKQTKVNMKVWLGNYAIATDNGAAYQRQRDLIKSAIETYGTDNIGGVTVGNEFMLNYLNANSGTVPDSAIGDAGAEILISDILDTRNMLSTLNVNLPVGTSDAGSYFNTKVLQAVDYGMANVHPWFANVSAADATGWTAEFFQTTNLDAAAVLSNSPKMYIAETGWPTKSSDKGNESNGPGTADEAGLQFFDEPWKDAQFGGVEGWWGLFTAK</sequence>
<keyword evidence="8" id="KW-0325">Glycoprotein</keyword>
<organism evidence="17 18">
    <name type="scientific">Tricholomella constricta</name>
    <dbReference type="NCBI Taxonomy" id="117010"/>
    <lineage>
        <taxon>Eukaryota</taxon>
        <taxon>Fungi</taxon>
        <taxon>Dikarya</taxon>
        <taxon>Basidiomycota</taxon>
        <taxon>Agaricomycotina</taxon>
        <taxon>Agaricomycetes</taxon>
        <taxon>Agaricomycetidae</taxon>
        <taxon>Agaricales</taxon>
        <taxon>Tricholomatineae</taxon>
        <taxon>Lyophyllaceae</taxon>
        <taxon>Tricholomella</taxon>
    </lineage>
</organism>
<keyword evidence="10" id="KW-0961">Cell wall biogenesis/degradation</keyword>
<gene>
    <name evidence="17" type="ORF">D9615_004439</name>
</gene>
<evidence type="ECO:0000256" key="6">
    <source>
        <dbReference type="ARBA" id="ARBA00022801"/>
    </source>
</evidence>
<dbReference type="GO" id="GO:0009986">
    <property type="term" value="C:cell surface"/>
    <property type="evidence" value="ECO:0007669"/>
    <property type="project" value="TreeGrafter"/>
</dbReference>
<keyword evidence="16" id="KW-1133">Transmembrane helix</keyword>
<evidence type="ECO:0000256" key="13">
    <source>
        <dbReference type="ARBA" id="ARBA00042373"/>
    </source>
</evidence>
<feature type="compositionally biased region" description="Polar residues" evidence="15">
    <location>
        <begin position="141"/>
        <end position="153"/>
    </location>
</feature>
<evidence type="ECO:0000256" key="10">
    <source>
        <dbReference type="ARBA" id="ARBA00023316"/>
    </source>
</evidence>
<feature type="region of interest" description="Disordered" evidence="15">
    <location>
        <begin position="127"/>
        <end position="153"/>
    </location>
</feature>
<feature type="region of interest" description="Disordered" evidence="15">
    <location>
        <begin position="1"/>
        <end position="34"/>
    </location>
</feature>
<dbReference type="SUPFAM" id="SSF51445">
    <property type="entry name" value="(Trans)glycosidases"/>
    <property type="match status" value="1"/>
</dbReference>
<keyword evidence="18" id="KW-1185">Reference proteome</keyword>
<dbReference type="GO" id="GO:0000272">
    <property type="term" value="P:polysaccharide catabolic process"/>
    <property type="evidence" value="ECO:0007669"/>
    <property type="project" value="UniProtKB-KW"/>
</dbReference>
<dbReference type="PANTHER" id="PTHR16631">
    <property type="entry name" value="GLUCAN 1,3-BETA-GLUCOSIDASE"/>
    <property type="match status" value="1"/>
</dbReference>
<evidence type="ECO:0000256" key="8">
    <source>
        <dbReference type="ARBA" id="ARBA00023180"/>
    </source>
</evidence>
<dbReference type="Gene3D" id="3.20.20.80">
    <property type="entry name" value="Glycosidases"/>
    <property type="match status" value="1"/>
</dbReference>
<evidence type="ECO:0000256" key="15">
    <source>
        <dbReference type="SAM" id="MobiDB-lite"/>
    </source>
</evidence>
<comment type="subcellular location">
    <subcellularLocation>
        <location evidence="2">Cell membrane</location>
        <topology evidence="2">Single-pass type II membrane protein</topology>
    </subcellularLocation>
</comment>
<dbReference type="EC" id="3.2.1.39" evidence="4"/>
<evidence type="ECO:0000256" key="9">
    <source>
        <dbReference type="ARBA" id="ARBA00023277"/>
    </source>
</evidence>
<evidence type="ECO:0000256" key="5">
    <source>
        <dbReference type="ARBA" id="ARBA00022475"/>
    </source>
</evidence>
<comment type="caution">
    <text evidence="17">The sequence shown here is derived from an EMBL/GenBank/DDBJ whole genome shotgun (WGS) entry which is preliminary data.</text>
</comment>
<comment type="function">
    <text evidence="12">Glucanases play a role in cell expansion during growth, in cell-cell fusion during mating, and in spore release during sporulation. This enzyme may be involved in beta-glucan degradation. Active on laminarin and lichenan.</text>
</comment>
<dbReference type="PANTHER" id="PTHR16631:SF17">
    <property type="entry name" value="GLUCAN ENDO-1,3-BETA-GLUCOSIDASE BTGC"/>
    <property type="match status" value="1"/>
</dbReference>
<dbReference type="EMBL" id="JAACJP010000009">
    <property type="protein sequence ID" value="KAF5382130.1"/>
    <property type="molecule type" value="Genomic_DNA"/>
</dbReference>
<evidence type="ECO:0000256" key="7">
    <source>
        <dbReference type="ARBA" id="ARBA00023136"/>
    </source>
</evidence>
<evidence type="ECO:0000256" key="4">
    <source>
        <dbReference type="ARBA" id="ARBA00012780"/>
    </source>
</evidence>
<dbReference type="GO" id="GO:0009277">
    <property type="term" value="C:fungal-type cell wall"/>
    <property type="evidence" value="ECO:0007669"/>
    <property type="project" value="TreeGrafter"/>
</dbReference>
<name>A0A8H5M5M3_9AGAR</name>
<evidence type="ECO:0000256" key="11">
    <source>
        <dbReference type="ARBA" id="ARBA00023326"/>
    </source>
</evidence>
<evidence type="ECO:0000256" key="1">
    <source>
        <dbReference type="ARBA" id="ARBA00000382"/>
    </source>
</evidence>
<dbReference type="GO" id="GO:0005576">
    <property type="term" value="C:extracellular region"/>
    <property type="evidence" value="ECO:0007669"/>
    <property type="project" value="TreeGrafter"/>
</dbReference>
<protein>
    <recommendedName>
        <fullName evidence="4">glucan endo-1,3-beta-D-glucosidase</fullName>
        <ecNumber evidence="4">3.2.1.39</ecNumber>
    </recommendedName>
    <alternativeName>
        <fullName evidence="14">Endo-1,3-beta-glucanase btgC</fullName>
    </alternativeName>
    <alternativeName>
        <fullName evidence="13">Laminarinase btgC</fullName>
    </alternativeName>
</protein>
<evidence type="ECO:0000256" key="2">
    <source>
        <dbReference type="ARBA" id="ARBA00004401"/>
    </source>
</evidence>
<feature type="region of interest" description="Disordered" evidence="15">
    <location>
        <begin position="381"/>
        <end position="403"/>
    </location>
</feature>
<dbReference type="GO" id="GO:0042973">
    <property type="term" value="F:glucan endo-1,3-beta-D-glucosidase activity"/>
    <property type="evidence" value="ECO:0007669"/>
    <property type="project" value="UniProtKB-EC"/>
</dbReference>
<comment type="catalytic activity">
    <reaction evidence="1">
        <text>Hydrolysis of (1-&gt;3)-beta-D-glucosidic linkages in (1-&gt;3)-beta-D-glucans.</text>
        <dbReference type="EC" id="3.2.1.39"/>
    </reaction>
</comment>
<keyword evidence="6" id="KW-0378">Hydrolase</keyword>
<accession>A0A8H5M5M3</accession>
<evidence type="ECO:0000313" key="17">
    <source>
        <dbReference type="EMBL" id="KAF5382130.1"/>
    </source>
</evidence>
<keyword evidence="7 16" id="KW-0472">Membrane</keyword>
<feature type="compositionally biased region" description="Low complexity" evidence="15">
    <location>
        <begin position="127"/>
        <end position="140"/>
    </location>
</feature>
<evidence type="ECO:0000313" key="18">
    <source>
        <dbReference type="Proteomes" id="UP000565441"/>
    </source>
</evidence>
<evidence type="ECO:0000256" key="16">
    <source>
        <dbReference type="SAM" id="Phobius"/>
    </source>
</evidence>
<comment type="similarity">
    <text evidence="3">Belongs to the glycosyl hydrolase 17 family.</text>
</comment>
<dbReference type="Proteomes" id="UP000565441">
    <property type="component" value="Unassembled WGS sequence"/>
</dbReference>
<dbReference type="GO" id="GO:0005886">
    <property type="term" value="C:plasma membrane"/>
    <property type="evidence" value="ECO:0007669"/>
    <property type="project" value="UniProtKB-SubCell"/>
</dbReference>
<dbReference type="OrthoDB" id="68336at2759"/>
<proteinExistence type="inferred from homology"/>
<dbReference type="InterPro" id="IPR017853">
    <property type="entry name" value="GH"/>
</dbReference>
<reference evidence="17 18" key="1">
    <citation type="journal article" date="2020" name="ISME J.">
        <title>Uncovering the hidden diversity of litter-decomposition mechanisms in mushroom-forming fungi.</title>
        <authorList>
            <person name="Floudas D."/>
            <person name="Bentzer J."/>
            <person name="Ahren D."/>
            <person name="Johansson T."/>
            <person name="Persson P."/>
            <person name="Tunlid A."/>
        </authorList>
    </citation>
    <scope>NUCLEOTIDE SEQUENCE [LARGE SCALE GENOMIC DNA]</scope>
    <source>
        <strain evidence="17 18">CBS 661.87</strain>
    </source>
</reference>
<dbReference type="InterPro" id="IPR050732">
    <property type="entry name" value="Beta-glucan_modifiers"/>
</dbReference>
<keyword evidence="16" id="KW-0812">Transmembrane</keyword>
<dbReference type="GO" id="GO:0071555">
    <property type="term" value="P:cell wall organization"/>
    <property type="evidence" value="ECO:0007669"/>
    <property type="project" value="UniProtKB-KW"/>
</dbReference>